<keyword evidence="3" id="KW-1185">Reference proteome</keyword>
<dbReference type="RefSeq" id="WP_244457190.1">
    <property type="nucleotide sequence ID" value="NZ_AP025637.1"/>
</dbReference>
<sequence>MAALIKFSIDGRWVPLVDGSRDNGRERSAVLAGHVPPIRQFDFGFMGKRFDPADVRIEFWLKTNHRTLADVLPVVGSWGCSAEFRDIVEAFEPGLHQFFPITLRRPSGKPILRLDGREVGPGQYFIMNPLQQIEALLPEHCVAPWGERRKTVRGVMPDVDDLCVSRAAIEGRHLWLNKPYIGSGLIFISDALGAALREKGLKGFVMKPVREA</sequence>
<dbReference type="Pfam" id="PF07791">
    <property type="entry name" value="Imm11"/>
    <property type="match status" value="1"/>
</dbReference>
<evidence type="ECO:0000313" key="3">
    <source>
        <dbReference type="Proteomes" id="UP000831327"/>
    </source>
</evidence>
<protein>
    <recommendedName>
        <fullName evidence="1">Immunity MXAN-0049 protein domain-containing protein</fullName>
    </recommendedName>
</protein>
<organism evidence="2 3">
    <name type="scientific">Roseomonas fluvialis</name>
    <dbReference type="NCBI Taxonomy" id="1750527"/>
    <lineage>
        <taxon>Bacteria</taxon>
        <taxon>Pseudomonadati</taxon>
        <taxon>Pseudomonadota</taxon>
        <taxon>Alphaproteobacteria</taxon>
        <taxon>Acetobacterales</taxon>
        <taxon>Roseomonadaceae</taxon>
        <taxon>Roseomonas</taxon>
    </lineage>
</organism>
<dbReference type="InterPro" id="IPR012433">
    <property type="entry name" value="Imm11"/>
</dbReference>
<proteinExistence type="predicted"/>
<feature type="domain" description="Immunity MXAN-0049 protein" evidence="1">
    <location>
        <begin position="63"/>
        <end position="209"/>
    </location>
</feature>
<dbReference type="EMBL" id="AP025637">
    <property type="protein sequence ID" value="BDG75096.1"/>
    <property type="molecule type" value="Genomic_DNA"/>
</dbReference>
<evidence type="ECO:0000259" key="1">
    <source>
        <dbReference type="Pfam" id="PF07791"/>
    </source>
</evidence>
<name>A0ABN6PAE4_9PROT</name>
<accession>A0ABN6PAE4</accession>
<gene>
    <name evidence="2" type="ORF">Rmf_50250</name>
</gene>
<dbReference type="Proteomes" id="UP000831327">
    <property type="component" value="Chromosome"/>
</dbReference>
<evidence type="ECO:0000313" key="2">
    <source>
        <dbReference type="EMBL" id="BDG75096.1"/>
    </source>
</evidence>
<reference evidence="2 3" key="1">
    <citation type="journal article" date="2016" name="Microbes Environ.">
        <title>Phylogenetically diverse aerobic anoxygenic phototrophic bacteria isolated from epilithic biofilms in Tama river, Japan.</title>
        <authorList>
            <person name="Hirose S."/>
            <person name="Matsuura K."/>
            <person name="Haruta S."/>
        </authorList>
    </citation>
    <scope>NUCLEOTIDE SEQUENCE [LARGE SCALE GENOMIC DNA]</scope>
    <source>
        <strain evidence="2 3">S08</strain>
    </source>
</reference>